<keyword evidence="3" id="KW-1185">Reference proteome</keyword>
<gene>
    <name evidence="2" type="ORF">J2Z48_001283</name>
</gene>
<dbReference type="RefSeq" id="WP_307251886.1">
    <property type="nucleotide sequence ID" value="NZ_JAUSUV010000005.1"/>
</dbReference>
<dbReference type="GO" id="GO:0004016">
    <property type="term" value="F:adenylate cyclase activity"/>
    <property type="evidence" value="ECO:0007669"/>
    <property type="project" value="UniProtKB-EC"/>
</dbReference>
<dbReference type="Gene3D" id="2.40.320.10">
    <property type="entry name" value="Hypothetical Protein Pfu-838710-001"/>
    <property type="match status" value="1"/>
</dbReference>
<dbReference type="Pfam" id="PF01928">
    <property type="entry name" value="CYTH"/>
    <property type="match status" value="1"/>
</dbReference>
<dbReference type="InterPro" id="IPR023577">
    <property type="entry name" value="CYTH_domain"/>
</dbReference>
<dbReference type="PROSITE" id="PS51707">
    <property type="entry name" value="CYTH"/>
    <property type="match status" value="1"/>
</dbReference>
<dbReference type="SUPFAM" id="SSF55154">
    <property type="entry name" value="CYTH-like phosphatases"/>
    <property type="match status" value="1"/>
</dbReference>
<dbReference type="InterPro" id="IPR033469">
    <property type="entry name" value="CYTH-like_dom_sf"/>
</dbReference>
<proteinExistence type="predicted"/>
<dbReference type="Proteomes" id="UP001238450">
    <property type="component" value="Unassembled WGS sequence"/>
</dbReference>
<accession>A0AAJ1TJ79</accession>
<feature type="domain" description="CYTH" evidence="1">
    <location>
        <begin position="2"/>
        <end position="176"/>
    </location>
</feature>
<dbReference type="AlphaFoldDB" id="A0AAJ1TJ79"/>
<evidence type="ECO:0000313" key="2">
    <source>
        <dbReference type="EMBL" id="MDQ0417111.1"/>
    </source>
</evidence>
<sequence>MSIEFEAKVIEINPQDLSEQILELGGEKLGEFFMRRYVYDIIPGDLSKWVRLRDNGKESTLTIKEIVHDGIDGTHELETIVDDFEITNRILEKLGYTAKSYQENRRTSFILNGVRLEIDEWPMIPPYLEIESDSKEQVVEVAHLLGYVESQLTGENTIKIYKQYGIDLNSISDLRF</sequence>
<keyword evidence="2" id="KW-0456">Lyase</keyword>
<dbReference type="EMBL" id="JAUSUV010000005">
    <property type="protein sequence ID" value="MDQ0417111.1"/>
    <property type="molecule type" value="Genomic_DNA"/>
</dbReference>
<reference evidence="2 3" key="1">
    <citation type="submission" date="2023-07" db="EMBL/GenBank/DDBJ databases">
        <title>Genomic Encyclopedia of Type Strains, Phase IV (KMG-IV): sequencing the most valuable type-strain genomes for metagenomic binning, comparative biology and taxonomic classification.</title>
        <authorList>
            <person name="Goeker M."/>
        </authorList>
    </citation>
    <scope>NUCLEOTIDE SEQUENCE [LARGE SCALE GENOMIC DNA]</scope>
    <source>
        <strain evidence="2 3">DSM 46876</strain>
    </source>
</reference>
<comment type="caution">
    <text evidence="2">The sequence shown here is derived from an EMBL/GenBank/DDBJ whole genome shotgun (WGS) entry which is preliminary data.</text>
</comment>
<evidence type="ECO:0000259" key="1">
    <source>
        <dbReference type="PROSITE" id="PS51707"/>
    </source>
</evidence>
<dbReference type="EC" id="4.6.1.1" evidence="2"/>
<name>A0AAJ1TJ79_9BACL</name>
<protein>
    <submittedName>
        <fullName evidence="2">Adenylate cyclase class 2</fullName>
        <ecNumber evidence="2">4.6.1.1</ecNumber>
    </submittedName>
</protein>
<organism evidence="2 3">
    <name type="scientific">Croceifilum oryzae</name>
    <dbReference type="NCBI Taxonomy" id="1553429"/>
    <lineage>
        <taxon>Bacteria</taxon>
        <taxon>Bacillati</taxon>
        <taxon>Bacillota</taxon>
        <taxon>Bacilli</taxon>
        <taxon>Bacillales</taxon>
        <taxon>Thermoactinomycetaceae</taxon>
        <taxon>Croceifilum</taxon>
    </lineage>
</organism>
<evidence type="ECO:0000313" key="3">
    <source>
        <dbReference type="Proteomes" id="UP001238450"/>
    </source>
</evidence>